<feature type="compositionally biased region" description="Basic and acidic residues" evidence="1">
    <location>
        <begin position="285"/>
        <end position="295"/>
    </location>
</feature>
<evidence type="ECO:0000313" key="3">
    <source>
        <dbReference type="Proteomes" id="UP000774326"/>
    </source>
</evidence>
<proteinExistence type="predicted"/>
<evidence type="ECO:0000313" key="2">
    <source>
        <dbReference type="EMBL" id="KAH3681061.1"/>
    </source>
</evidence>
<comment type="caution">
    <text evidence="2">The sequence shown here is derived from an EMBL/GenBank/DDBJ whole genome shotgun (WGS) entry which is preliminary data.</text>
</comment>
<reference evidence="2" key="1">
    <citation type="journal article" date="2021" name="Open Biol.">
        <title>Shared evolutionary footprints suggest mitochondrial oxidative damage underlies multiple complex I losses in fungi.</title>
        <authorList>
            <person name="Schikora-Tamarit M.A."/>
            <person name="Marcet-Houben M."/>
            <person name="Nosek J."/>
            <person name="Gabaldon T."/>
        </authorList>
    </citation>
    <scope>NUCLEOTIDE SEQUENCE</scope>
    <source>
        <strain evidence="2">CBS2887</strain>
    </source>
</reference>
<feature type="compositionally biased region" description="Basic and acidic residues" evidence="1">
    <location>
        <begin position="465"/>
        <end position="482"/>
    </location>
</feature>
<feature type="region of interest" description="Disordered" evidence="1">
    <location>
        <begin position="396"/>
        <end position="503"/>
    </location>
</feature>
<name>A0A9P8TJE9_WICPI</name>
<reference evidence="2" key="2">
    <citation type="submission" date="2021-01" db="EMBL/GenBank/DDBJ databases">
        <authorList>
            <person name="Schikora-Tamarit M.A."/>
        </authorList>
    </citation>
    <scope>NUCLEOTIDE SEQUENCE</scope>
    <source>
        <strain evidence="2">CBS2887</strain>
    </source>
</reference>
<dbReference type="AlphaFoldDB" id="A0A9P8TJE9"/>
<feature type="region of interest" description="Disordered" evidence="1">
    <location>
        <begin position="271"/>
        <end position="313"/>
    </location>
</feature>
<feature type="compositionally biased region" description="Acidic residues" evidence="1">
    <location>
        <begin position="487"/>
        <end position="501"/>
    </location>
</feature>
<feature type="compositionally biased region" description="Polar residues" evidence="1">
    <location>
        <begin position="400"/>
        <end position="439"/>
    </location>
</feature>
<dbReference type="EMBL" id="JAEUBG010004611">
    <property type="protein sequence ID" value="KAH3681061.1"/>
    <property type="molecule type" value="Genomic_DNA"/>
</dbReference>
<evidence type="ECO:0000256" key="1">
    <source>
        <dbReference type="SAM" id="MobiDB-lite"/>
    </source>
</evidence>
<feature type="compositionally biased region" description="Polar residues" evidence="1">
    <location>
        <begin position="455"/>
        <end position="464"/>
    </location>
</feature>
<feature type="region of interest" description="Disordered" evidence="1">
    <location>
        <begin position="233"/>
        <end position="253"/>
    </location>
</feature>
<gene>
    <name evidence="2" type="ORF">WICPIJ_007975</name>
</gene>
<protein>
    <submittedName>
        <fullName evidence="2">Uncharacterized protein</fullName>
    </submittedName>
</protein>
<keyword evidence="3" id="KW-1185">Reference proteome</keyword>
<sequence length="524" mass="59679">MSTDAPLPSVVRYKRAISSTAHSLELLSLENEINELLQRSHLTSRQRESFLELVRSMFDLFQMPVKQVGGDDGVIEFSLIDKASVRLFERFQTVVMLLTQLTMKEDASENGDNPAISNFTPIKSESSELHNVTIGSEPEDEEISPILQAPDLSAKKNISQHRESIIEPQIKRNRDPSSVFSRPPLSQDETILTEDYLNDMLPQQQFLKDYRSPFRDPKIANIHKKFEKITKGHETDEFYPPPPPTLPQQHQTPVKPVYLNDIDMMRSASQRSSVYFDNPPSFSSTKHEDHLRSESPSRSMSHYTPASHGANSRIENLFSTGGRLRPNDLNARAMSYNLNHSPSSYKTREDIDKRTSMHGKSVEPVWSREQVQEMAKRERYLRTRSVYEHRDTLKFGANANLGSPQPTFTDRSSPVSNRIVSTPKNKAKTNRYSMLSTGKPSYFESSGPKRHSAHSKTASINFDDSFTRELKGQNSDDEKNYDQDQVAADEDEDDEFDDEMNNDIINLSDLSSLSGSSIRFSTRF</sequence>
<accession>A0A9P8TJE9</accession>
<organism evidence="2 3">
    <name type="scientific">Wickerhamomyces pijperi</name>
    <name type="common">Yeast</name>
    <name type="synonym">Pichia pijperi</name>
    <dbReference type="NCBI Taxonomy" id="599730"/>
    <lineage>
        <taxon>Eukaryota</taxon>
        <taxon>Fungi</taxon>
        <taxon>Dikarya</taxon>
        <taxon>Ascomycota</taxon>
        <taxon>Saccharomycotina</taxon>
        <taxon>Saccharomycetes</taxon>
        <taxon>Phaffomycetales</taxon>
        <taxon>Wickerhamomycetaceae</taxon>
        <taxon>Wickerhamomyces</taxon>
    </lineage>
</organism>
<feature type="compositionally biased region" description="Polar residues" evidence="1">
    <location>
        <begin position="271"/>
        <end position="284"/>
    </location>
</feature>
<dbReference type="Proteomes" id="UP000774326">
    <property type="component" value="Unassembled WGS sequence"/>
</dbReference>
<feature type="compositionally biased region" description="Polar residues" evidence="1">
    <location>
        <begin position="296"/>
        <end position="313"/>
    </location>
</feature>